<name>A0A212JHR7_9BACT</name>
<dbReference type="PANTHER" id="PTHR35863">
    <property type="entry name" value="COBALT-PRECORRIN-5B C(1)-METHYLTRANSFERASE"/>
    <property type="match status" value="1"/>
</dbReference>
<gene>
    <name evidence="5 7" type="primary">cbiD</name>
    <name evidence="7" type="ORF">KM92DES2_11134</name>
</gene>
<dbReference type="InterPro" id="IPR036074">
    <property type="entry name" value="CbiD_sf"/>
</dbReference>
<dbReference type="Pfam" id="PF01888">
    <property type="entry name" value="CbiD"/>
    <property type="match status" value="1"/>
</dbReference>
<dbReference type="GO" id="GO:0043780">
    <property type="term" value="F:cobalt-precorrin-5B C1-methyltransferase activity"/>
    <property type="evidence" value="ECO:0007669"/>
    <property type="project" value="RHEA"/>
</dbReference>
<keyword evidence="1 5" id="KW-0169">Cobalamin biosynthesis</keyword>
<dbReference type="EC" id="2.1.1.195" evidence="5"/>
<keyword evidence="3 5" id="KW-0808">Transferase</keyword>
<dbReference type="GO" id="GO:0032259">
    <property type="term" value="P:methylation"/>
    <property type="evidence" value="ECO:0007669"/>
    <property type="project" value="UniProtKB-KW"/>
</dbReference>
<evidence type="ECO:0000256" key="1">
    <source>
        <dbReference type="ARBA" id="ARBA00022573"/>
    </source>
</evidence>
<dbReference type="UniPathway" id="UPA00148">
    <property type="reaction ID" value="UER00227"/>
</dbReference>
<comment type="similarity">
    <text evidence="5">Belongs to the CbiD family.</text>
</comment>
<dbReference type="AlphaFoldDB" id="A0A212JHR7"/>
<dbReference type="GO" id="GO:0019251">
    <property type="term" value="P:anaerobic cobalamin biosynthetic process"/>
    <property type="evidence" value="ECO:0007669"/>
    <property type="project" value="UniProtKB-UniRule"/>
</dbReference>
<organism evidence="7">
    <name type="scientific">uncultured Desulfovibrio sp</name>
    <dbReference type="NCBI Taxonomy" id="167968"/>
    <lineage>
        <taxon>Bacteria</taxon>
        <taxon>Pseudomonadati</taxon>
        <taxon>Thermodesulfobacteriota</taxon>
        <taxon>Desulfovibrionia</taxon>
        <taxon>Desulfovibrionales</taxon>
        <taxon>Desulfovibrionaceae</taxon>
        <taxon>Desulfovibrio</taxon>
        <taxon>environmental samples</taxon>
    </lineage>
</organism>
<comment type="pathway">
    <text evidence="5">Cofactor biosynthesis; adenosylcobalamin biosynthesis; cob(II)yrinate a,c-diamide from sirohydrochlorin (anaerobic route): step 6/10.</text>
</comment>
<dbReference type="PANTHER" id="PTHR35863:SF1">
    <property type="entry name" value="COBALT-PRECORRIN-5B C(1)-METHYLTRANSFERASE"/>
    <property type="match status" value="1"/>
</dbReference>
<reference evidence="7" key="1">
    <citation type="submission" date="2016-04" db="EMBL/GenBank/DDBJ databases">
        <authorList>
            <person name="Evans L.H."/>
            <person name="Alamgir A."/>
            <person name="Owens N."/>
            <person name="Weber N.D."/>
            <person name="Virtaneva K."/>
            <person name="Barbian K."/>
            <person name="Babar A."/>
            <person name="Rosenke K."/>
        </authorList>
    </citation>
    <scope>NUCLEOTIDE SEQUENCE</scope>
    <source>
        <strain evidence="7">92-2</strain>
    </source>
</reference>
<dbReference type="HAMAP" id="MF_00787">
    <property type="entry name" value="CbiD"/>
    <property type="match status" value="1"/>
</dbReference>
<evidence type="ECO:0000256" key="2">
    <source>
        <dbReference type="ARBA" id="ARBA00022603"/>
    </source>
</evidence>
<feature type="region of interest" description="Disordered" evidence="6">
    <location>
        <begin position="145"/>
        <end position="165"/>
    </location>
</feature>
<comment type="catalytic activity">
    <reaction evidence="5">
        <text>Co-precorrin-5B + S-adenosyl-L-methionine = Co-precorrin-6A + S-adenosyl-L-homocysteine</text>
        <dbReference type="Rhea" id="RHEA:26285"/>
        <dbReference type="ChEBI" id="CHEBI:57856"/>
        <dbReference type="ChEBI" id="CHEBI:59789"/>
        <dbReference type="ChEBI" id="CHEBI:60063"/>
        <dbReference type="ChEBI" id="CHEBI:60064"/>
        <dbReference type="EC" id="2.1.1.195"/>
    </reaction>
</comment>
<dbReference type="RefSeq" id="WP_227118271.1">
    <property type="nucleotide sequence ID" value="NZ_LT598928.1"/>
</dbReference>
<evidence type="ECO:0000256" key="5">
    <source>
        <dbReference type="HAMAP-Rule" id="MF_00787"/>
    </source>
</evidence>
<comment type="function">
    <text evidence="5">Catalyzes the methylation of C-1 in cobalt-precorrin-5B to form cobalt-precorrin-6A.</text>
</comment>
<dbReference type="EMBL" id="FLUP01000001">
    <property type="protein sequence ID" value="SBV98996.1"/>
    <property type="molecule type" value="Genomic_DNA"/>
</dbReference>
<dbReference type="Gene3D" id="3.30.2110.10">
    <property type="entry name" value="CbiD-like"/>
    <property type="match status" value="1"/>
</dbReference>
<dbReference type="NCBIfam" id="TIGR00312">
    <property type="entry name" value="cbiD"/>
    <property type="match status" value="1"/>
</dbReference>
<evidence type="ECO:0000256" key="4">
    <source>
        <dbReference type="ARBA" id="ARBA00022691"/>
    </source>
</evidence>
<keyword evidence="2 5" id="KW-0489">Methyltransferase</keyword>
<accession>A0A212JHR7</accession>
<dbReference type="SUPFAM" id="SSF111342">
    <property type="entry name" value="CbiD-like"/>
    <property type="match status" value="2"/>
</dbReference>
<keyword evidence="4 5" id="KW-0949">S-adenosyl-L-methionine</keyword>
<evidence type="ECO:0000256" key="3">
    <source>
        <dbReference type="ARBA" id="ARBA00022679"/>
    </source>
</evidence>
<sequence length="438" mass="45824">MAEKLREGFTTGSAATGAALAALQLLRTGTAPDAIPVPLPPFRAQGAHNQCKNTNGLPEPRGWLRLKIEHCAAGPAPELGAAWAAAEADAANGLADPPPPDIIAIAHASIIKDGGDDPDATSGARITATVVESALPPTHLPANQAEDAARQAPAHNAEGGSPDTTVAYPDHIIIKGGPGVGRVTLPGLPVPVGQAAVNPVPRQQITYALQAQEQKYAAALQCRTRLTVFVSVPAGAQLAHKTFNPRLGIEGGISILGTQGTVRPFSHDAWKATIEQGLAVARATGCHCACLTTGRRSERLLMERYPDLPERCFVQVADFAQFSLQAVGSMQFERIIWGCFFGKLVKLAQGHAYTHAKDSTLDMQALAQLASEAGAACADAITRCVTAAHALELLLADSAGTETIKRVAQQAARTAQLFAGRPVSLHLFHTDGRELLAL</sequence>
<protein>
    <recommendedName>
        <fullName evidence="5">Cobalt-precorrin-5B C(1)-methyltransferase</fullName>
        <ecNumber evidence="5">2.1.1.195</ecNumber>
    </recommendedName>
    <alternativeName>
        <fullName evidence="5">Cobalt-precorrin-6A synthase</fullName>
    </alternativeName>
</protein>
<evidence type="ECO:0000256" key="6">
    <source>
        <dbReference type="SAM" id="MobiDB-lite"/>
    </source>
</evidence>
<evidence type="ECO:0000313" key="7">
    <source>
        <dbReference type="EMBL" id="SBV98996.1"/>
    </source>
</evidence>
<proteinExistence type="inferred from homology"/>
<dbReference type="InterPro" id="IPR002748">
    <property type="entry name" value="CbiD"/>
</dbReference>